<dbReference type="RefSeq" id="WP_344248447.1">
    <property type="nucleotide sequence ID" value="NZ_BAAAPM010000003.1"/>
</dbReference>
<dbReference type="Proteomes" id="UP001501138">
    <property type="component" value="Unassembled WGS sequence"/>
</dbReference>
<keyword evidence="3" id="KW-1185">Reference proteome</keyword>
<organism evidence="2 3">
    <name type="scientific">Isoptericola hypogeus</name>
    <dbReference type="NCBI Taxonomy" id="300179"/>
    <lineage>
        <taxon>Bacteria</taxon>
        <taxon>Bacillati</taxon>
        <taxon>Actinomycetota</taxon>
        <taxon>Actinomycetes</taxon>
        <taxon>Micrococcales</taxon>
        <taxon>Promicromonosporaceae</taxon>
        <taxon>Isoptericola</taxon>
    </lineage>
</organism>
<evidence type="ECO:0000313" key="3">
    <source>
        <dbReference type="Proteomes" id="UP001501138"/>
    </source>
</evidence>
<dbReference type="InterPro" id="IPR045970">
    <property type="entry name" value="DUF5926"/>
</dbReference>
<dbReference type="EMBL" id="BAAAPM010000003">
    <property type="protein sequence ID" value="GAA1725967.1"/>
    <property type="molecule type" value="Genomic_DNA"/>
</dbReference>
<dbReference type="Pfam" id="PF19348">
    <property type="entry name" value="DUF5926"/>
    <property type="match status" value="1"/>
</dbReference>
<accession>A0ABP4VIK8</accession>
<name>A0ABP4VIK8_9MICO</name>
<proteinExistence type="predicted"/>
<reference evidence="3" key="1">
    <citation type="journal article" date="2019" name="Int. J. Syst. Evol. Microbiol.">
        <title>The Global Catalogue of Microorganisms (GCM) 10K type strain sequencing project: providing services to taxonomists for standard genome sequencing and annotation.</title>
        <authorList>
            <consortium name="The Broad Institute Genomics Platform"/>
            <consortium name="The Broad Institute Genome Sequencing Center for Infectious Disease"/>
            <person name="Wu L."/>
            <person name="Ma J."/>
        </authorList>
    </citation>
    <scope>NUCLEOTIDE SEQUENCE [LARGE SCALE GENOMIC DNA]</scope>
    <source>
        <strain evidence="3">JCM 15589</strain>
    </source>
</reference>
<evidence type="ECO:0000313" key="2">
    <source>
        <dbReference type="EMBL" id="GAA1725967.1"/>
    </source>
</evidence>
<comment type="caution">
    <text evidence="2">The sequence shown here is derived from an EMBL/GenBank/DDBJ whole genome shotgun (WGS) entry which is preliminary data.</text>
</comment>
<feature type="domain" description="DUF5926" evidence="1">
    <location>
        <begin position="13"/>
        <end position="277"/>
    </location>
</feature>
<evidence type="ECO:0000259" key="1">
    <source>
        <dbReference type="Pfam" id="PF19348"/>
    </source>
</evidence>
<gene>
    <name evidence="2" type="ORF">GCM10009809_22290</name>
</gene>
<sequence length="277" mass="29894">MVSSTQSEVVLRPFEGLPGEADWVALREIVPSATATARTTADRGGRDVVVTTVLPGGWCALHREDGTVLLALHGMGSSDDLSRDLAAALLAAIAAEPGTGVLPEELPARGADDPRLQDVLDLEVAFDVTVHDGYDYWLDSASEITDEVRESLEEAAEASIPTVKLAAVPSAYWCRMSKEFLRWARTEDEDRVVDAVARLHARRESGLAGGKFLGMFRACGLVVPVWELPRGTEAAELEEPVADLARRLDEALATDAPLDANERRARAGIVSRQVTLR</sequence>
<protein>
    <submittedName>
        <fullName evidence="2">DUF5926 family protein</fullName>
    </submittedName>
</protein>